<dbReference type="GeneID" id="102926084"/>
<dbReference type="GeneTree" id="ENSGT01000000214430"/>
<evidence type="ECO:0000256" key="4">
    <source>
        <dbReference type="ARBA" id="ARBA00022514"/>
    </source>
</evidence>
<keyword evidence="4 11" id="KW-0202">Cytokine</keyword>
<proteinExistence type="inferred from homology"/>
<dbReference type="GO" id="GO:0010508">
    <property type="term" value="P:positive regulation of autophagy"/>
    <property type="evidence" value="ECO:0007669"/>
    <property type="project" value="Ensembl"/>
</dbReference>
<evidence type="ECO:0000256" key="5">
    <source>
        <dbReference type="ARBA" id="ARBA00022525"/>
    </source>
</evidence>
<protein>
    <recommendedName>
        <fullName evidence="10">Interferon beta</fullName>
    </recommendedName>
</protein>
<comment type="subcellular location">
    <subcellularLocation>
        <location evidence="1">Secreted</location>
    </subcellularLocation>
</comment>
<dbReference type="Gene3D" id="1.20.1250.10">
    <property type="match status" value="1"/>
</dbReference>
<dbReference type="RefSeq" id="XP_006976073.1">
    <property type="nucleotide sequence ID" value="XM_006976011.3"/>
</dbReference>
<dbReference type="PANTHER" id="PTHR11691">
    <property type="entry name" value="TYPE I INTERFERON"/>
    <property type="match status" value="1"/>
</dbReference>
<dbReference type="FunFam" id="1.20.1250.10:FF:000026">
    <property type="entry name" value="Interferon beta"/>
    <property type="match status" value="1"/>
</dbReference>
<dbReference type="GO" id="GO:0098586">
    <property type="term" value="P:cellular response to virus"/>
    <property type="evidence" value="ECO:0007669"/>
    <property type="project" value="Ensembl"/>
</dbReference>
<dbReference type="InterPro" id="IPR009079">
    <property type="entry name" value="4_helix_cytokine-like_core"/>
</dbReference>
<dbReference type="GO" id="GO:0002250">
    <property type="term" value="P:adaptive immune response"/>
    <property type="evidence" value="ECO:0007669"/>
    <property type="project" value="Ensembl"/>
</dbReference>
<evidence type="ECO:0000313" key="14">
    <source>
        <dbReference type="Proteomes" id="UP000694547"/>
    </source>
</evidence>
<gene>
    <name evidence="13" type="primary">Ifnb1</name>
</gene>
<dbReference type="GO" id="GO:0005125">
    <property type="term" value="F:cytokine activity"/>
    <property type="evidence" value="ECO:0007669"/>
    <property type="project" value="UniProtKB-KW"/>
</dbReference>
<dbReference type="GO" id="GO:0005132">
    <property type="term" value="F:type I interferon receptor binding"/>
    <property type="evidence" value="ECO:0007669"/>
    <property type="project" value="Ensembl"/>
</dbReference>
<keyword evidence="14" id="KW-1185">Reference proteome</keyword>
<dbReference type="Proteomes" id="UP000694547">
    <property type="component" value="Chromosome 2"/>
</dbReference>
<dbReference type="GO" id="GO:0140123">
    <property type="term" value="P:negative regulation of Lewy body formation"/>
    <property type="evidence" value="ECO:0007669"/>
    <property type="project" value="Ensembl"/>
</dbReference>
<keyword evidence="5" id="KW-0964">Secreted</keyword>
<evidence type="ECO:0000256" key="10">
    <source>
        <dbReference type="ARBA" id="ARBA00073109"/>
    </source>
</evidence>
<accession>A0A6I9LES1</accession>
<dbReference type="GO" id="GO:0006959">
    <property type="term" value="P:humoral immune response"/>
    <property type="evidence" value="ECO:0007669"/>
    <property type="project" value="Ensembl"/>
</dbReference>
<evidence type="ECO:0000256" key="1">
    <source>
        <dbReference type="ARBA" id="ARBA00004613"/>
    </source>
</evidence>
<evidence type="ECO:0000256" key="12">
    <source>
        <dbReference type="SAM" id="SignalP"/>
    </source>
</evidence>
<evidence type="ECO:0000256" key="7">
    <source>
        <dbReference type="ARBA" id="ARBA00023118"/>
    </source>
</evidence>
<dbReference type="GO" id="GO:0060337">
    <property type="term" value="P:type I interferon-mediated signaling pathway"/>
    <property type="evidence" value="ECO:0007669"/>
    <property type="project" value="Ensembl"/>
</dbReference>
<dbReference type="SMART" id="SM00076">
    <property type="entry name" value="IFabd"/>
    <property type="match status" value="1"/>
</dbReference>
<keyword evidence="9" id="KW-0325">Glycoprotein</keyword>
<organism evidence="13 14">
    <name type="scientific">Peromyscus maniculatus bairdii</name>
    <name type="common">Prairie deer mouse</name>
    <dbReference type="NCBI Taxonomy" id="230844"/>
    <lineage>
        <taxon>Eukaryota</taxon>
        <taxon>Metazoa</taxon>
        <taxon>Chordata</taxon>
        <taxon>Craniata</taxon>
        <taxon>Vertebrata</taxon>
        <taxon>Euteleostomi</taxon>
        <taxon>Mammalia</taxon>
        <taxon>Eutheria</taxon>
        <taxon>Euarchontoglires</taxon>
        <taxon>Glires</taxon>
        <taxon>Rodentia</taxon>
        <taxon>Myomorpha</taxon>
        <taxon>Muroidea</taxon>
        <taxon>Cricetidae</taxon>
        <taxon>Neotominae</taxon>
        <taxon>Peromyscus</taxon>
    </lineage>
</organism>
<comment type="subunit">
    <text evidence="3">Monomer.</text>
</comment>
<dbReference type="PRINTS" id="PR00266">
    <property type="entry name" value="INTERFERONAB"/>
</dbReference>
<evidence type="ECO:0000256" key="3">
    <source>
        <dbReference type="ARBA" id="ARBA00011245"/>
    </source>
</evidence>
<keyword evidence="6 12" id="KW-0732">Signal</keyword>
<evidence type="ECO:0000256" key="8">
    <source>
        <dbReference type="ARBA" id="ARBA00023157"/>
    </source>
</evidence>
<evidence type="ECO:0000313" key="13">
    <source>
        <dbReference type="Ensembl" id="ENSPEMP00000031000.1"/>
    </source>
</evidence>
<dbReference type="InterPro" id="IPR000471">
    <property type="entry name" value="Interferon_alpha/beta/delta"/>
</dbReference>
<reference evidence="13" key="2">
    <citation type="submission" date="2025-08" db="UniProtKB">
        <authorList>
            <consortium name="Ensembl"/>
        </authorList>
    </citation>
    <scope>IDENTIFICATION</scope>
</reference>
<dbReference type="GO" id="GO:0045671">
    <property type="term" value="P:negative regulation of osteoclast differentiation"/>
    <property type="evidence" value="ECO:0007669"/>
    <property type="project" value="Ensembl"/>
</dbReference>
<name>A0A6I9LES1_PERMB</name>
<dbReference type="OrthoDB" id="8922121at2759"/>
<dbReference type="GO" id="GO:0042100">
    <property type="term" value="P:B cell proliferation"/>
    <property type="evidence" value="ECO:0007669"/>
    <property type="project" value="Ensembl"/>
</dbReference>
<dbReference type="CTD" id="3456"/>
<dbReference type="GO" id="GO:0051607">
    <property type="term" value="P:defense response to virus"/>
    <property type="evidence" value="ECO:0007669"/>
    <property type="project" value="UniProtKB-KW"/>
</dbReference>
<reference evidence="13 14" key="1">
    <citation type="submission" date="2018-10" db="EMBL/GenBank/DDBJ databases">
        <title>Improved assembly of the deer mouse Peromyscus maniculatus genome.</title>
        <authorList>
            <person name="Lassance J.-M."/>
            <person name="Hoekstra H.E."/>
        </authorList>
    </citation>
    <scope>NUCLEOTIDE SEQUENCE [LARGE SCALE GENOMIC DNA]</scope>
</reference>
<evidence type="ECO:0000256" key="2">
    <source>
        <dbReference type="ARBA" id="ARBA00011033"/>
    </source>
</evidence>
<dbReference type="Ensembl" id="ENSPEMT00000038660.1">
    <property type="protein sequence ID" value="ENSPEMP00000031000.1"/>
    <property type="gene ID" value="ENSPEMG00000025091.1"/>
</dbReference>
<reference evidence="13" key="3">
    <citation type="submission" date="2025-09" db="UniProtKB">
        <authorList>
            <consortium name="Ensembl"/>
        </authorList>
    </citation>
    <scope>IDENTIFICATION</scope>
</reference>
<evidence type="ECO:0000256" key="11">
    <source>
        <dbReference type="RuleBase" id="RU000436"/>
    </source>
</evidence>
<dbReference type="GO" id="GO:0005615">
    <property type="term" value="C:extracellular space"/>
    <property type="evidence" value="ECO:0007669"/>
    <property type="project" value="UniProtKB-KW"/>
</dbReference>
<dbReference type="AlphaFoldDB" id="A0A6I9LES1"/>
<feature type="chain" id="PRO_5044635172" description="Interferon beta" evidence="12">
    <location>
        <begin position="22"/>
        <end position="181"/>
    </location>
</feature>
<sequence>MTNRWILQAAFLLGFLPTALSINYKWLELRQSSSACQELLKQLDRQLCLNYRMDFKIPMEVMHPGQMKKKDTAFVIQEMLQNIFEVFRSNSSSTGWNETIIKSFLGKLHEQMDLLKKILKEMPENESLTHFATIPRLKSYYWKVQRYLKDKGYSSCAWMVVRAEILRNFPIIKRLINVYQN</sequence>
<dbReference type="GO" id="GO:0042742">
    <property type="term" value="P:defense response to bacterium"/>
    <property type="evidence" value="ECO:0007669"/>
    <property type="project" value="Ensembl"/>
</dbReference>
<dbReference type="GO" id="GO:0071549">
    <property type="term" value="P:cellular response to dexamethasone stimulus"/>
    <property type="evidence" value="ECO:0007669"/>
    <property type="project" value="Ensembl"/>
</dbReference>
<keyword evidence="7 11" id="KW-0051">Antiviral defense</keyword>
<evidence type="ECO:0000256" key="6">
    <source>
        <dbReference type="ARBA" id="ARBA00022729"/>
    </source>
</evidence>
<dbReference type="GO" id="GO:0070050">
    <property type="term" value="P:neuron cellular homeostasis"/>
    <property type="evidence" value="ECO:0007669"/>
    <property type="project" value="Ensembl"/>
</dbReference>
<dbReference type="Pfam" id="PF00143">
    <property type="entry name" value="Interferon"/>
    <property type="match status" value="1"/>
</dbReference>
<evidence type="ECO:0000256" key="9">
    <source>
        <dbReference type="ARBA" id="ARBA00023180"/>
    </source>
</evidence>
<dbReference type="GO" id="GO:0071359">
    <property type="term" value="P:cellular response to dsRNA"/>
    <property type="evidence" value="ECO:0007669"/>
    <property type="project" value="Ensembl"/>
</dbReference>
<comment type="similarity">
    <text evidence="2 11">Belongs to the alpha/beta interferon family.</text>
</comment>
<feature type="signal peptide" evidence="12">
    <location>
        <begin position="1"/>
        <end position="21"/>
    </location>
</feature>
<dbReference type="SUPFAM" id="SSF47266">
    <property type="entry name" value="4-helical cytokines"/>
    <property type="match status" value="1"/>
</dbReference>
<keyword evidence="8" id="KW-1015">Disulfide bond</keyword>
<dbReference type="PANTHER" id="PTHR11691:SF73">
    <property type="entry name" value="INTERFERON BETA"/>
    <property type="match status" value="1"/>
</dbReference>